<accession>A8N750</accession>
<evidence type="ECO:0000256" key="2">
    <source>
        <dbReference type="SAM" id="Phobius"/>
    </source>
</evidence>
<dbReference type="RefSeq" id="XP_001830656.2">
    <property type="nucleotide sequence ID" value="XM_001830604.2"/>
</dbReference>
<protein>
    <submittedName>
        <fullName evidence="3">Uncharacterized protein</fullName>
    </submittedName>
</protein>
<keyword evidence="4" id="KW-1185">Reference proteome</keyword>
<dbReference type="VEuPathDB" id="FungiDB:CC1G_03193"/>
<dbReference type="STRING" id="240176.A8N750"/>
<dbReference type="GeneID" id="6007099"/>
<dbReference type="eggNOG" id="ENOG502SSSM">
    <property type="taxonomic scope" value="Eukaryota"/>
</dbReference>
<keyword evidence="2" id="KW-1133">Transmembrane helix</keyword>
<gene>
    <name evidence="3" type="ORF">CC1G_03193</name>
</gene>
<keyword evidence="2" id="KW-0812">Transmembrane</keyword>
<feature type="region of interest" description="Disordered" evidence="1">
    <location>
        <begin position="163"/>
        <end position="212"/>
    </location>
</feature>
<evidence type="ECO:0000313" key="3">
    <source>
        <dbReference type="EMBL" id="EAU91025.2"/>
    </source>
</evidence>
<dbReference type="OMA" id="RYLCDYE"/>
<feature type="transmembrane region" description="Helical" evidence="2">
    <location>
        <begin position="46"/>
        <end position="68"/>
    </location>
</feature>
<evidence type="ECO:0000313" key="4">
    <source>
        <dbReference type="Proteomes" id="UP000001861"/>
    </source>
</evidence>
<sequence length="212" mass="23628">MNVTQYISEVTSQVTQTSPSAYPGLVWTYYIRYLWNYEPESWVARIAYFFRVFAILLSLPTLLLGLLVRPMALIRKFLVIYETSFLQDIVSYGIARTLGVIDDVKASTSDKATVHIVENAPSIRVEDTDSLAGGDSLNQTPPSKPSEFFATDNNVNLSGVDVLSPAASRPPSPTITRKSLQPDRQPPVIADSLEEPRNLRQRHLRNQVGNSS</sequence>
<organism evidence="3 4">
    <name type="scientific">Coprinopsis cinerea (strain Okayama-7 / 130 / ATCC MYA-4618 / FGSC 9003)</name>
    <name type="common">Inky cap fungus</name>
    <name type="synonym">Hormographiella aspergillata</name>
    <dbReference type="NCBI Taxonomy" id="240176"/>
    <lineage>
        <taxon>Eukaryota</taxon>
        <taxon>Fungi</taxon>
        <taxon>Dikarya</taxon>
        <taxon>Basidiomycota</taxon>
        <taxon>Agaricomycotina</taxon>
        <taxon>Agaricomycetes</taxon>
        <taxon>Agaricomycetidae</taxon>
        <taxon>Agaricales</taxon>
        <taxon>Agaricineae</taxon>
        <taxon>Psathyrellaceae</taxon>
        <taxon>Coprinopsis</taxon>
    </lineage>
</organism>
<keyword evidence="2" id="KW-0472">Membrane</keyword>
<dbReference type="EMBL" id="AACS02000003">
    <property type="protein sequence ID" value="EAU91025.2"/>
    <property type="molecule type" value="Genomic_DNA"/>
</dbReference>
<dbReference type="InParanoid" id="A8N750"/>
<comment type="caution">
    <text evidence="3">The sequence shown here is derived from an EMBL/GenBank/DDBJ whole genome shotgun (WGS) entry which is preliminary data.</text>
</comment>
<evidence type="ECO:0000256" key="1">
    <source>
        <dbReference type="SAM" id="MobiDB-lite"/>
    </source>
</evidence>
<reference evidence="3 4" key="1">
    <citation type="journal article" date="2010" name="Proc. Natl. Acad. Sci. U.S.A.">
        <title>Insights into evolution of multicellular fungi from the assembled chromosomes of the mushroom Coprinopsis cinerea (Coprinus cinereus).</title>
        <authorList>
            <person name="Stajich J.E."/>
            <person name="Wilke S.K."/>
            <person name="Ahren D."/>
            <person name="Au C.H."/>
            <person name="Birren B.W."/>
            <person name="Borodovsky M."/>
            <person name="Burns C."/>
            <person name="Canback B."/>
            <person name="Casselton L.A."/>
            <person name="Cheng C.K."/>
            <person name="Deng J."/>
            <person name="Dietrich F.S."/>
            <person name="Fargo D.C."/>
            <person name="Farman M.L."/>
            <person name="Gathman A.C."/>
            <person name="Goldberg J."/>
            <person name="Guigo R."/>
            <person name="Hoegger P.J."/>
            <person name="Hooker J.B."/>
            <person name="Huggins A."/>
            <person name="James T.Y."/>
            <person name="Kamada T."/>
            <person name="Kilaru S."/>
            <person name="Kodira C."/>
            <person name="Kues U."/>
            <person name="Kupfer D."/>
            <person name="Kwan H.S."/>
            <person name="Lomsadze A."/>
            <person name="Li W."/>
            <person name="Lilly W.W."/>
            <person name="Ma L.J."/>
            <person name="Mackey A.J."/>
            <person name="Manning G."/>
            <person name="Martin F."/>
            <person name="Muraguchi H."/>
            <person name="Natvig D.O."/>
            <person name="Palmerini H."/>
            <person name="Ramesh M.A."/>
            <person name="Rehmeyer C.J."/>
            <person name="Roe B.A."/>
            <person name="Shenoy N."/>
            <person name="Stanke M."/>
            <person name="Ter-Hovhannisyan V."/>
            <person name="Tunlid A."/>
            <person name="Velagapudi R."/>
            <person name="Vision T.J."/>
            <person name="Zeng Q."/>
            <person name="Zolan M.E."/>
            <person name="Pukkila P.J."/>
        </authorList>
    </citation>
    <scope>NUCLEOTIDE SEQUENCE [LARGE SCALE GENOMIC DNA]</scope>
    <source>
        <strain evidence="4">Okayama-7 / 130 / ATCC MYA-4618 / FGSC 9003</strain>
    </source>
</reference>
<proteinExistence type="predicted"/>
<dbReference type="OrthoDB" id="3363417at2759"/>
<dbReference type="AlphaFoldDB" id="A8N750"/>
<name>A8N750_COPC7</name>
<dbReference type="HOGENOM" id="CLU_071669_0_0_1"/>
<dbReference type="Proteomes" id="UP000001861">
    <property type="component" value="Unassembled WGS sequence"/>
</dbReference>
<dbReference type="KEGG" id="cci:CC1G_03193"/>